<accession>A0AB39AK32</accession>
<evidence type="ECO:0008006" key="2">
    <source>
        <dbReference type="Google" id="ProtNLM"/>
    </source>
</evidence>
<dbReference type="Gene3D" id="1.10.1220.10">
    <property type="entry name" value="Met repressor-like"/>
    <property type="match status" value="1"/>
</dbReference>
<evidence type="ECO:0000313" key="1">
    <source>
        <dbReference type="EMBL" id="XDG30994.1"/>
    </source>
</evidence>
<name>A0AB39AK32_9CAUD</name>
<sequence>MITIDEKDGLSWELVALLEVAAEEAGYSSPESFIIDAAVKEAGKVLARNGDSGGTL</sequence>
<dbReference type="InterPro" id="IPR013321">
    <property type="entry name" value="Arc_rbn_hlx_hlx"/>
</dbReference>
<reference evidence="1" key="1">
    <citation type="submission" date="2024-06" db="EMBL/GenBank/DDBJ databases">
        <authorList>
            <person name="Yang R."/>
        </authorList>
    </citation>
    <scope>NUCLEOTIDE SEQUENCE</scope>
</reference>
<dbReference type="GO" id="GO:0006355">
    <property type="term" value="P:regulation of DNA-templated transcription"/>
    <property type="evidence" value="ECO:0007669"/>
    <property type="project" value="InterPro"/>
</dbReference>
<proteinExistence type="predicted"/>
<protein>
    <recommendedName>
        <fullName evidence="2">Transcriptional regulator</fullName>
    </recommendedName>
</protein>
<dbReference type="EMBL" id="PP934186">
    <property type="protein sequence ID" value="XDG30994.1"/>
    <property type="molecule type" value="Genomic_DNA"/>
</dbReference>
<organism evidence="1">
    <name type="scientific">Vibrio phage P018-4</name>
    <dbReference type="NCBI Taxonomy" id="3229728"/>
    <lineage>
        <taxon>Viruses</taxon>
        <taxon>Duplodnaviria</taxon>
        <taxon>Heunggongvirae</taxon>
        <taxon>Uroviricota</taxon>
        <taxon>Caudoviricetes</taxon>
    </lineage>
</organism>